<evidence type="ECO:0000313" key="4">
    <source>
        <dbReference type="Proteomes" id="UP000632740"/>
    </source>
</evidence>
<dbReference type="SUPFAM" id="SSF51430">
    <property type="entry name" value="NAD(P)-linked oxidoreductase"/>
    <property type="match status" value="1"/>
</dbReference>
<dbReference type="PRINTS" id="PR00069">
    <property type="entry name" value="ALDKETRDTASE"/>
</dbReference>
<dbReference type="RefSeq" id="WP_203753121.1">
    <property type="nucleotide sequence ID" value="NZ_BONK01000006.1"/>
</dbReference>
<reference evidence="3" key="1">
    <citation type="submission" date="2021-01" db="EMBL/GenBank/DDBJ databases">
        <title>Whole genome shotgun sequence of Cellulomonas chitinilytica NBRC 110799.</title>
        <authorList>
            <person name="Komaki H."/>
            <person name="Tamura T."/>
        </authorList>
    </citation>
    <scope>NUCLEOTIDE SEQUENCE</scope>
    <source>
        <strain evidence="3">NBRC 110799</strain>
    </source>
</reference>
<dbReference type="InterPro" id="IPR050523">
    <property type="entry name" value="AKR_Detox_Biosynth"/>
</dbReference>
<sequence>MTTYRPLGRTGVQVTPLTLGTMNFGAWGNTDHDESVAIIHRALDAGINIVDTADVYSRGESETIVGKALRGRRDDVILATKVHGRLSDEVNHAGNSRRWIVREVEASLTRLQTDHIDLYQVHRPEPVTDIEETLSALSDLVHQGKVRYVGTSTFLGSHLVEAQWVARDRRLVRPVTEQPPYSILARGVEREILPLAQEHGLGVLPWSPLAGGWLSGRPVGADAPVSPRIARQPGRHDPSLPENVAKASAVQALTKLADASGLTLVQLALGFVLEHPAVTSAIIGPRTAEHLDSALAALDTRLPADVLDEIDAIVAPGTTLNAADAGWTPPALTDATLRRRPR</sequence>
<accession>A0A919P197</accession>
<dbReference type="PANTHER" id="PTHR43364:SF4">
    <property type="entry name" value="NAD(P)-LINKED OXIDOREDUCTASE SUPERFAMILY PROTEIN"/>
    <property type="match status" value="1"/>
</dbReference>
<dbReference type="AlphaFoldDB" id="A0A919P197"/>
<dbReference type="GO" id="GO:0016491">
    <property type="term" value="F:oxidoreductase activity"/>
    <property type="evidence" value="ECO:0007669"/>
    <property type="project" value="UniProtKB-KW"/>
</dbReference>
<evidence type="ECO:0000313" key="3">
    <source>
        <dbReference type="EMBL" id="GIG21417.1"/>
    </source>
</evidence>
<gene>
    <name evidence="3" type="ORF">Cch01nite_21410</name>
</gene>
<comment type="caution">
    <text evidence="3">The sequence shown here is derived from an EMBL/GenBank/DDBJ whole genome shotgun (WGS) entry which is preliminary data.</text>
</comment>
<protein>
    <submittedName>
        <fullName evidence="3">Aldo/keto reductase</fullName>
    </submittedName>
</protein>
<dbReference type="GO" id="GO:0005829">
    <property type="term" value="C:cytosol"/>
    <property type="evidence" value="ECO:0007669"/>
    <property type="project" value="TreeGrafter"/>
</dbReference>
<dbReference type="FunFam" id="3.20.20.100:FF:000004">
    <property type="entry name" value="Oxidoreductase, aldo/keto reductase"/>
    <property type="match status" value="1"/>
</dbReference>
<dbReference type="InterPro" id="IPR023210">
    <property type="entry name" value="NADP_OxRdtase_dom"/>
</dbReference>
<dbReference type="PANTHER" id="PTHR43364">
    <property type="entry name" value="NADH-SPECIFIC METHYLGLYOXAL REDUCTASE-RELATED"/>
    <property type="match status" value="1"/>
</dbReference>
<name>A0A919P197_9CELL</name>
<evidence type="ECO:0000256" key="1">
    <source>
        <dbReference type="ARBA" id="ARBA00023002"/>
    </source>
</evidence>
<keyword evidence="1" id="KW-0560">Oxidoreductase</keyword>
<evidence type="ECO:0000259" key="2">
    <source>
        <dbReference type="Pfam" id="PF00248"/>
    </source>
</evidence>
<organism evidence="3 4">
    <name type="scientific">Cellulomonas chitinilytica</name>
    <dbReference type="NCBI Taxonomy" id="398759"/>
    <lineage>
        <taxon>Bacteria</taxon>
        <taxon>Bacillati</taxon>
        <taxon>Actinomycetota</taxon>
        <taxon>Actinomycetes</taxon>
        <taxon>Micrococcales</taxon>
        <taxon>Cellulomonadaceae</taxon>
        <taxon>Cellulomonas</taxon>
    </lineage>
</organism>
<dbReference type="Pfam" id="PF00248">
    <property type="entry name" value="Aldo_ket_red"/>
    <property type="match status" value="1"/>
</dbReference>
<proteinExistence type="predicted"/>
<dbReference type="InterPro" id="IPR020471">
    <property type="entry name" value="AKR"/>
</dbReference>
<dbReference type="Gene3D" id="3.20.20.100">
    <property type="entry name" value="NADP-dependent oxidoreductase domain"/>
    <property type="match status" value="1"/>
</dbReference>
<dbReference type="InterPro" id="IPR036812">
    <property type="entry name" value="NAD(P)_OxRdtase_dom_sf"/>
</dbReference>
<dbReference type="Proteomes" id="UP000632740">
    <property type="component" value="Unassembled WGS sequence"/>
</dbReference>
<feature type="domain" description="NADP-dependent oxidoreductase" evidence="2">
    <location>
        <begin position="16"/>
        <end position="314"/>
    </location>
</feature>
<keyword evidence="4" id="KW-1185">Reference proteome</keyword>
<dbReference type="EMBL" id="BONK01000006">
    <property type="protein sequence ID" value="GIG21417.1"/>
    <property type="molecule type" value="Genomic_DNA"/>
</dbReference>